<keyword evidence="3" id="KW-1185">Reference proteome</keyword>
<evidence type="ECO:0000313" key="3">
    <source>
        <dbReference type="Proteomes" id="UP000654918"/>
    </source>
</evidence>
<gene>
    <name evidence="2" type="ORF">CPLU01_05099</name>
</gene>
<feature type="region of interest" description="Disordered" evidence="1">
    <location>
        <begin position="126"/>
        <end position="147"/>
    </location>
</feature>
<comment type="caution">
    <text evidence="2">The sequence shown here is derived from an EMBL/GenBank/DDBJ whole genome shotgun (WGS) entry which is preliminary data.</text>
</comment>
<organism evidence="2 3">
    <name type="scientific">Colletotrichum plurivorum</name>
    <dbReference type="NCBI Taxonomy" id="2175906"/>
    <lineage>
        <taxon>Eukaryota</taxon>
        <taxon>Fungi</taxon>
        <taxon>Dikarya</taxon>
        <taxon>Ascomycota</taxon>
        <taxon>Pezizomycotina</taxon>
        <taxon>Sordariomycetes</taxon>
        <taxon>Hypocreomycetidae</taxon>
        <taxon>Glomerellales</taxon>
        <taxon>Glomerellaceae</taxon>
        <taxon>Colletotrichum</taxon>
        <taxon>Colletotrichum orchidearum species complex</taxon>
    </lineage>
</organism>
<dbReference type="Proteomes" id="UP000654918">
    <property type="component" value="Unassembled WGS sequence"/>
</dbReference>
<protein>
    <submittedName>
        <fullName evidence="2">Uncharacterized protein</fullName>
    </submittedName>
</protein>
<accession>A0A8H6NIW0</accession>
<sequence length="255" mass="27788">MQDEGATSGQQYLSILTTKRAPKPPPPGWHFRDLDLHPPGMLVHHAEMHRDPRPPPANQDQRAPPPGLPLVSSSSRSQTDSSPRFETEAGPDKPAQGPGHGLAPLLTACRRPELLWQYSRDLRNSPLVGGRPRAKQGPRPDTGPPSITRSDLCAAVERQQCSIRTTLVSSSPGHLVFALRCQKVAVQGNNRLWPLLYTCLGLPRDVRYQQVWVWISAGEFGIGLPTPCAEEADGAWLAPGTRALALVSQHVDVEG</sequence>
<reference evidence="2" key="1">
    <citation type="journal article" date="2020" name="Phytopathology">
        <title>Genome Sequence Resources of Colletotrichum truncatum, C. plurivorum, C. musicola, and C. sojae: Four Species Pathogenic to Soybean (Glycine max).</title>
        <authorList>
            <person name="Rogerio F."/>
            <person name="Boufleur T.R."/>
            <person name="Ciampi-Guillardi M."/>
            <person name="Sukno S.A."/>
            <person name="Thon M.R."/>
            <person name="Massola Junior N.S."/>
            <person name="Baroncelli R."/>
        </authorList>
    </citation>
    <scope>NUCLEOTIDE SEQUENCE</scope>
    <source>
        <strain evidence="2">LFN00145</strain>
    </source>
</reference>
<dbReference type="EMBL" id="WIGO01000051">
    <property type="protein sequence ID" value="KAF6834121.1"/>
    <property type="molecule type" value="Genomic_DNA"/>
</dbReference>
<feature type="compositionally biased region" description="Low complexity" evidence="1">
    <location>
        <begin position="72"/>
        <end position="82"/>
    </location>
</feature>
<feature type="compositionally biased region" description="Polar residues" evidence="1">
    <location>
        <begin position="1"/>
        <end position="17"/>
    </location>
</feature>
<feature type="region of interest" description="Disordered" evidence="1">
    <location>
        <begin position="1"/>
        <end position="104"/>
    </location>
</feature>
<dbReference type="AlphaFoldDB" id="A0A8H6NIW0"/>
<feature type="compositionally biased region" description="Basic and acidic residues" evidence="1">
    <location>
        <begin position="44"/>
        <end position="53"/>
    </location>
</feature>
<evidence type="ECO:0000256" key="1">
    <source>
        <dbReference type="SAM" id="MobiDB-lite"/>
    </source>
</evidence>
<proteinExistence type="predicted"/>
<evidence type="ECO:0000313" key="2">
    <source>
        <dbReference type="EMBL" id="KAF6834121.1"/>
    </source>
</evidence>
<name>A0A8H6NIW0_9PEZI</name>